<dbReference type="EMBL" id="KV722606">
    <property type="protein sequence ID" value="OCH85137.1"/>
    <property type="molecule type" value="Genomic_DNA"/>
</dbReference>
<reference evidence="3 4" key="1">
    <citation type="submission" date="2016-07" db="EMBL/GenBank/DDBJ databases">
        <title>Draft genome of the white-rot fungus Obba rivulosa 3A-2.</title>
        <authorList>
            <consortium name="DOE Joint Genome Institute"/>
            <person name="Miettinen O."/>
            <person name="Riley R."/>
            <person name="Acob R."/>
            <person name="Barry K."/>
            <person name="Cullen D."/>
            <person name="De Vries R."/>
            <person name="Hainaut M."/>
            <person name="Hatakka A."/>
            <person name="Henrissat B."/>
            <person name="Hilden K."/>
            <person name="Kuo R."/>
            <person name="Labutti K."/>
            <person name="Lipzen A."/>
            <person name="Makela M.R."/>
            <person name="Sandor L."/>
            <person name="Spatafora J.W."/>
            <person name="Grigoriev I.V."/>
            <person name="Hibbett D.S."/>
        </authorList>
    </citation>
    <scope>NUCLEOTIDE SEQUENCE [LARGE SCALE GENOMIC DNA]</scope>
    <source>
        <strain evidence="3 4">3A-2</strain>
    </source>
</reference>
<feature type="coiled-coil region" evidence="1">
    <location>
        <begin position="23"/>
        <end position="64"/>
    </location>
</feature>
<dbReference type="OrthoDB" id="2758671at2759"/>
<name>A0A8E2DFS6_9APHY</name>
<feature type="region of interest" description="Disordered" evidence="2">
    <location>
        <begin position="66"/>
        <end position="85"/>
    </location>
</feature>
<organism evidence="3 4">
    <name type="scientific">Obba rivulosa</name>
    <dbReference type="NCBI Taxonomy" id="1052685"/>
    <lineage>
        <taxon>Eukaryota</taxon>
        <taxon>Fungi</taxon>
        <taxon>Dikarya</taxon>
        <taxon>Basidiomycota</taxon>
        <taxon>Agaricomycotina</taxon>
        <taxon>Agaricomycetes</taxon>
        <taxon>Polyporales</taxon>
        <taxon>Gelatoporiaceae</taxon>
        <taxon>Obba</taxon>
    </lineage>
</organism>
<evidence type="ECO:0000256" key="1">
    <source>
        <dbReference type="SAM" id="Coils"/>
    </source>
</evidence>
<protein>
    <submittedName>
        <fullName evidence="3">Uncharacterized protein</fullName>
    </submittedName>
</protein>
<dbReference type="InterPro" id="IPR046521">
    <property type="entry name" value="DUF6698"/>
</dbReference>
<evidence type="ECO:0000313" key="3">
    <source>
        <dbReference type="EMBL" id="OCH85137.1"/>
    </source>
</evidence>
<accession>A0A8E2DFS6</accession>
<proteinExistence type="predicted"/>
<gene>
    <name evidence="3" type="ORF">OBBRIDRAFT_839184</name>
</gene>
<sequence length="468" mass="51582">MDRHPYVPARQAAPPVQLPSDLIERMRQALQKTEEELASTKLEKDALLVQVENLQLQLADARIASAGPAGSSKSTHKPSKDDSTPFYDDGKRFSFFERPWISPMEVRDFADGADPLALPSDDAGIKRLLRDGPNETVVRDCAIRDLRPFFNAVWTKKLEEPELQTLFREGIDIQRPSTISKARAAFKNAFRGQLDIDVDLLTTNSVKPTTGITSEFRRLAGWDVNTSRYKAFPPILYPNAQPDARGLRFFHNIRLAEMLRHLLFGHGGGRKPIGELWSVKSLTPGMIAFTAIAVTFILSPDITFAEKGGNSGIPYLQWFVWYKLTLELQRDKAGTQYIFTMWEDIVFRGRALRARSGSVPSALHDNDGEDFTPSLDAVPISDDSEDDSGPSSSRHPVAGTEQLSDGISARVPSESGMALPSSAGTPSNAITPLANAFVGDYAEPVQILRQVLVQPDSGAWGITNSQFG</sequence>
<evidence type="ECO:0000256" key="2">
    <source>
        <dbReference type="SAM" id="MobiDB-lite"/>
    </source>
</evidence>
<dbReference type="AlphaFoldDB" id="A0A8E2DFS6"/>
<keyword evidence="1" id="KW-0175">Coiled coil</keyword>
<feature type="region of interest" description="Disordered" evidence="2">
    <location>
        <begin position="358"/>
        <end position="405"/>
    </location>
</feature>
<evidence type="ECO:0000313" key="4">
    <source>
        <dbReference type="Proteomes" id="UP000250043"/>
    </source>
</evidence>
<keyword evidence="4" id="KW-1185">Reference proteome</keyword>
<dbReference type="Pfam" id="PF20414">
    <property type="entry name" value="DUF6698"/>
    <property type="match status" value="1"/>
</dbReference>
<dbReference type="Proteomes" id="UP000250043">
    <property type="component" value="Unassembled WGS sequence"/>
</dbReference>